<organism evidence="2 3">
    <name type="scientific">Ambrosia artemisiifolia</name>
    <name type="common">Common ragweed</name>
    <dbReference type="NCBI Taxonomy" id="4212"/>
    <lineage>
        <taxon>Eukaryota</taxon>
        <taxon>Viridiplantae</taxon>
        <taxon>Streptophyta</taxon>
        <taxon>Embryophyta</taxon>
        <taxon>Tracheophyta</taxon>
        <taxon>Spermatophyta</taxon>
        <taxon>Magnoliopsida</taxon>
        <taxon>eudicotyledons</taxon>
        <taxon>Gunneridae</taxon>
        <taxon>Pentapetalae</taxon>
        <taxon>asterids</taxon>
        <taxon>campanulids</taxon>
        <taxon>Asterales</taxon>
        <taxon>Asteraceae</taxon>
        <taxon>Asteroideae</taxon>
        <taxon>Heliantheae alliance</taxon>
        <taxon>Heliantheae</taxon>
        <taxon>Ambrosia</taxon>
    </lineage>
</organism>
<protein>
    <submittedName>
        <fullName evidence="2">Uncharacterized protein</fullName>
    </submittedName>
</protein>
<dbReference type="Proteomes" id="UP001206925">
    <property type="component" value="Unassembled WGS sequence"/>
</dbReference>
<comment type="caution">
    <text evidence="2">The sequence shown here is derived from an EMBL/GenBank/DDBJ whole genome shotgun (WGS) entry which is preliminary data.</text>
</comment>
<dbReference type="AlphaFoldDB" id="A0AAD5BLQ2"/>
<feature type="compositionally biased region" description="Polar residues" evidence="1">
    <location>
        <begin position="15"/>
        <end position="38"/>
    </location>
</feature>
<keyword evidence="3" id="KW-1185">Reference proteome</keyword>
<evidence type="ECO:0000313" key="2">
    <source>
        <dbReference type="EMBL" id="KAI7725707.1"/>
    </source>
</evidence>
<name>A0AAD5BLQ2_AMBAR</name>
<dbReference type="EMBL" id="JAMZMK010011876">
    <property type="protein sequence ID" value="KAI7725707.1"/>
    <property type="molecule type" value="Genomic_DNA"/>
</dbReference>
<reference evidence="2" key="1">
    <citation type="submission" date="2022-06" db="EMBL/GenBank/DDBJ databases">
        <title>Uncovering the hologenomic basis of an extraordinary plant invasion.</title>
        <authorList>
            <person name="Bieker V.C."/>
            <person name="Martin M.D."/>
            <person name="Gilbert T."/>
            <person name="Hodgins K."/>
            <person name="Battlay P."/>
            <person name="Petersen B."/>
            <person name="Wilson J."/>
        </authorList>
    </citation>
    <scope>NUCLEOTIDE SEQUENCE</scope>
    <source>
        <strain evidence="2">AA19_3_7</strain>
        <tissue evidence="2">Leaf</tissue>
    </source>
</reference>
<evidence type="ECO:0000256" key="1">
    <source>
        <dbReference type="SAM" id="MobiDB-lite"/>
    </source>
</evidence>
<feature type="region of interest" description="Disordered" evidence="1">
    <location>
        <begin position="1"/>
        <end position="54"/>
    </location>
</feature>
<evidence type="ECO:0000313" key="3">
    <source>
        <dbReference type="Proteomes" id="UP001206925"/>
    </source>
</evidence>
<proteinExistence type="predicted"/>
<accession>A0AAD5BLQ2</accession>
<gene>
    <name evidence="2" type="ORF">M8C21_018152</name>
</gene>
<sequence length="78" mass="8793">MVDARSDKRRKTGTDRITLSRSSSRGRQAPTPVNNQKEVSVAPSEDEALESKNFEFTKEEVDALMNESFRSEKSDSKV</sequence>